<keyword evidence="2" id="KW-1185">Reference proteome</keyword>
<gene>
    <name evidence="1" type="ORF">M9H77_12525</name>
</gene>
<organism evidence="1 2">
    <name type="scientific">Catharanthus roseus</name>
    <name type="common">Madagascar periwinkle</name>
    <name type="synonym">Vinca rosea</name>
    <dbReference type="NCBI Taxonomy" id="4058"/>
    <lineage>
        <taxon>Eukaryota</taxon>
        <taxon>Viridiplantae</taxon>
        <taxon>Streptophyta</taxon>
        <taxon>Embryophyta</taxon>
        <taxon>Tracheophyta</taxon>
        <taxon>Spermatophyta</taxon>
        <taxon>Magnoliopsida</taxon>
        <taxon>eudicotyledons</taxon>
        <taxon>Gunneridae</taxon>
        <taxon>Pentapetalae</taxon>
        <taxon>asterids</taxon>
        <taxon>lamiids</taxon>
        <taxon>Gentianales</taxon>
        <taxon>Apocynaceae</taxon>
        <taxon>Rauvolfioideae</taxon>
        <taxon>Vinceae</taxon>
        <taxon>Catharanthinae</taxon>
        <taxon>Catharanthus</taxon>
    </lineage>
</organism>
<dbReference type="Proteomes" id="UP001060085">
    <property type="component" value="Linkage Group LG03"/>
</dbReference>
<accession>A0ACC0BHR9</accession>
<name>A0ACC0BHR9_CATRO</name>
<sequence>MDGFTLWRMDPLERGHNIVEGLARTVLCQTLHHALRWDDHLLESQSDLKLRFLAGTDYEMPELVSDDLVMGSRLCLWSPTFALHVLLNSGVEAILMCLNSLRLPNHVRTPHIVDSDRAVVQRRGNDNYSSSDKVHYRGREVYAKWFCSINRLMYSSNAIETLETVVPTLYSASTQHRANHLRALARLLSTLG</sequence>
<dbReference type="EMBL" id="CM044703">
    <property type="protein sequence ID" value="KAI5672161.1"/>
    <property type="molecule type" value="Genomic_DNA"/>
</dbReference>
<evidence type="ECO:0000313" key="1">
    <source>
        <dbReference type="EMBL" id="KAI5672161.1"/>
    </source>
</evidence>
<evidence type="ECO:0000313" key="2">
    <source>
        <dbReference type="Proteomes" id="UP001060085"/>
    </source>
</evidence>
<proteinExistence type="predicted"/>
<protein>
    <submittedName>
        <fullName evidence="1">Uncharacterized protein</fullName>
    </submittedName>
</protein>
<reference evidence="2" key="1">
    <citation type="journal article" date="2023" name="Nat. Plants">
        <title>Single-cell RNA sequencing provides a high-resolution roadmap for understanding the multicellular compartmentation of specialized metabolism.</title>
        <authorList>
            <person name="Sun S."/>
            <person name="Shen X."/>
            <person name="Li Y."/>
            <person name="Li Y."/>
            <person name="Wang S."/>
            <person name="Li R."/>
            <person name="Zhang H."/>
            <person name="Shen G."/>
            <person name="Guo B."/>
            <person name="Wei J."/>
            <person name="Xu J."/>
            <person name="St-Pierre B."/>
            <person name="Chen S."/>
            <person name="Sun C."/>
        </authorList>
    </citation>
    <scope>NUCLEOTIDE SEQUENCE [LARGE SCALE GENOMIC DNA]</scope>
</reference>
<comment type="caution">
    <text evidence="1">The sequence shown here is derived from an EMBL/GenBank/DDBJ whole genome shotgun (WGS) entry which is preliminary data.</text>
</comment>